<feature type="compositionally biased region" description="Low complexity" evidence="1">
    <location>
        <begin position="87"/>
        <end position="97"/>
    </location>
</feature>
<evidence type="ECO:0000313" key="3">
    <source>
        <dbReference type="EMBL" id="CAA9477785.1"/>
    </source>
</evidence>
<gene>
    <name evidence="3" type="ORF">AVDCRST_MAG85-457</name>
</gene>
<dbReference type="EMBL" id="CADCVT010000051">
    <property type="protein sequence ID" value="CAA9477785.1"/>
    <property type="molecule type" value="Genomic_DNA"/>
</dbReference>
<feature type="signal peptide" evidence="2">
    <location>
        <begin position="1"/>
        <end position="27"/>
    </location>
</feature>
<name>A0A6J4RS64_9ACTN</name>
<protein>
    <submittedName>
        <fullName evidence="3">Uncharacterized protein</fullName>
    </submittedName>
</protein>
<organism evidence="3">
    <name type="scientific">uncultured Solirubrobacteraceae bacterium</name>
    <dbReference type="NCBI Taxonomy" id="1162706"/>
    <lineage>
        <taxon>Bacteria</taxon>
        <taxon>Bacillati</taxon>
        <taxon>Actinomycetota</taxon>
        <taxon>Thermoleophilia</taxon>
        <taxon>Solirubrobacterales</taxon>
        <taxon>Solirubrobacteraceae</taxon>
        <taxon>environmental samples</taxon>
    </lineage>
</organism>
<accession>A0A6J4RS64</accession>
<sequence>MRLLTALLASLAAVVAAGLFSTTLGFADADKTTKDKVEKPDKPAKDPKTEKEEKAEKAEKAAKEEKAEKERNENAANPQHPHGGPPGLAKDPGDPAAPGLPTPPALGKTIGFKPVHGEGKVKIKLPGSDEWTELTEGETVPMGSTVDATDGIVEVVAEADPVTGERQNALVYGSEFKVAQFTPEGAPLPVVDLVMKGGDFSDCKKTATTARAAGNGRGGKAGIVRGLWASGKGRFRTRGKHSAATVRGTRWATVDRCNSTTIKVLEGVVDVTDFELGKVFTVRAGERHIARNRGG</sequence>
<feature type="chain" id="PRO_5038335414" evidence="2">
    <location>
        <begin position="28"/>
        <end position="295"/>
    </location>
</feature>
<evidence type="ECO:0000256" key="1">
    <source>
        <dbReference type="SAM" id="MobiDB-lite"/>
    </source>
</evidence>
<feature type="region of interest" description="Disordered" evidence="1">
    <location>
        <begin position="28"/>
        <end position="113"/>
    </location>
</feature>
<reference evidence="3" key="1">
    <citation type="submission" date="2020-02" db="EMBL/GenBank/DDBJ databases">
        <authorList>
            <person name="Meier V. D."/>
        </authorList>
    </citation>
    <scope>NUCLEOTIDE SEQUENCE</scope>
    <source>
        <strain evidence="3">AVDCRST_MAG85</strain>
    </source>
</reference>
<feature type="compositionally biased region" description="Basic and acidic residues" evidence="1">
    <location>
        <begin position="28"/>
        <end position="73"/>
    </location>
</feature>
<proteinExistence type="predicted"/>
<keyword evidence="2" id="KW-0732">Signal</keyword>
<evidence type="ECO:0000256" key="2">
    <source>
        <dbReference type="SAM" id="SignalP"/>
    </source>
</evidence>
<dbReference type="AlphaFoldDB" id="A0A6J4RS64"/>